<feature type="region of interest" description="Disordered" evidence="1">
    <location>
        <begin position="159"/>
        <end position="247"/>
    </location>
</feature>
<reference evidence="2 3" key="1">
    <citation type="journal article" date="2012" name="Genome Biol.">
        <title>Genome and low-iron response of an oceanic diatom adapted to chronic iron limitation.</title>
        <authorList>
            <person name="Lommer M."/>
            <person name="Specht M."/>
            <person name="Roy A.S."/>
            <person name="Kraemer L."/>
            <person name="Andreson R."/>
            <person name="Gutowska M.A."/>
            <person name="Wolf J."/>
            <person name="Bergner S.V."/>
            <person name="Schilhabel M.B."/>
            <person name="Klostermeier U.C."/>
            <person name="Beiko R.G."/>
            <person name="Rosenstiel P."/>
            <person name="Hippler M."/>
            <person name="Laroche J."/>
        </authorList>
    </citation>
    <scope>NUCLEOTIDE SEQUENCE [LARGE SCALE GENOMIC DNA]</scope>
    <source>
        <strain evidence="2 3">CCMP1005</strain>
    </source>
</reference>
<keyword evidence="3" id="KW-1185">Reference proteome</keyword>
<sequence length="494" mass="53845">MCGNDNCTGEHRPLLRSPFEMVLQSPASSPNGDASAQRTLASTSTSRPASTSASTSATSAAAEVQAQASPSPPPRDHLGEVTDNVCSACDEVYRQGDEGWFGCDSLVGEDYCPNDTCPKCIKYYGLPSGDGDKLYCLKCCGHDFKEWIRTGKREKRFIKKKKRSIKDALKRQGYRPSATSQPLDDSLPSADSTNATSANGAARDQTQSPSPPPSPAPSREQDNSLSRRPTSSKRPSKPSQDPMRKPLPQDVQSMVDAFSKMFNSSDNSTRKEVLAQMFSSKSFVGSVNEFSNEISAAVMSAGALESPSDTDEEEQEDATSLAARPLEQDETDVIGDGDEEPDDADSSEARPPPASAPRSQLIDPRAPIVAQAYHRNERVVWNGNWESASYAVGSTVVHVRVQHVLDGDVELIPIGPNNALPRGINAQTRSSMMSHNAVRILNDDHDTLMELARQRDDFDYDEHIEDGDTDIDDEEQTDEEMEDGNSDDDDMDED</sequence>
<feature type="compositionally biased region" description="Low complexity" evidence="1">
    <location>
        <begin position="41"/>
        <end position="69"/>
    </location>
</feature>
<proteinExistence type="predicted"/>
<accession>K0STP1</accession>
<feature type="compositionally biased region" description="Acidic residues" evidence="1">
    <location>
        <begin position="328"/>
        <end position="346"/>
    </location>
</feature>
<evidence type="ECO:0000313" key="3">
    <source>
        <dbReference type="Proteomes" id="UP000266841"/>
    </source>
</evidence>
<feature type="compositionally biased region" description="Acidic residues" evidence="1">
    <location>
        <begin position="308"/>
        <end position="317"/>
    </location>
</feature>
<evidence type="ECO:0000313" key="2">
    <source>
        <dbReference type="EMBL" id="EJK68745.1"/>
    </source>
</evidence>
<evidence type="ECO:0000256" key="1">
    <source>
        <dbReference type="SAM" id="MobiDB-lite"/>
    </source>
</evidence>
<feature type="compositionally biased region" description="Polar residues" evidence="1">
    <location>
        <begin position="177"/>
        <end position="207"/>
    </location>
</feature>
<feature type="region of interest" description="Disordered" evidence="1">
    <location>
        <begin position="454"/>
        <end position="494"/>
    </location>
</feature>
<dbReference type="AlphaFoldDB" id="K0STP1"/>
<feature type="compositionally biased region" description="Acidic residues" evidence="1">
    <location>
        <begin position="458"/>
        <end position="494"/>
    </location>
</feature>
<gene>
    <name evidence="2" type="ORF">THAOC_10048</name>
</gene>
<dbReference type="CDD" id="cd15517">
    <property type="entry name" value="PHD_TCF19_like"/>
    <property type="match status" value="1"/>
</dbReference>
<feature type="region of interest" description="Disordered" evidence="1">
    <location>
        <begin position="1"/>
        <end position="77"/>
    </location>
</feature>
<feature type="compositionally biased region" description="Polar residues" evidence="1">
    <location>
        <begin position="25"/>
        <end position="40"/>
    </location>
</feature>
<protein>
    <submittedName>
        <fullName evidence="2">Uncharacterized protein</fullName>
    </submittedName>
</protein>
<dbReference type="Proteomes" id="UP000266841">
    <property type="component" value="Unassembled WGS sequence"/>
</dbReference>
<feature type="region of interest" description="Disordered" evidence="1">
    <location>
        <begin position="301"/>
        <end position="365"/>
    </location>
</feature>
<name>K0STP1_THAOC</name>
<organism evidence="2 3">
    <name type="scientific">Thalassiosira oceanica</name>
    <name type="common">Marine diatom</name>
    <dbReference type="NCBI Taxonomy" id="159749"/>
    <lineage>
        <taxon>Eukaryota</taxon>
        <taxon>Sar</taxon>
        <taxon>Stramenopiles</taxon>
        <taxon>Ochrophyta</taxon>
        <taxon>Bacillariophyta</taxon>
        <taxon>Coscinodiscophyceae</taxon>
        <taxon>Thalassiosirophycidae</taxon>
        <taxon>Thalassiosirales</taxon>
        <taxon>Thalassiosiraceae</taxon>
        <taxon>Thalassiosira</taxon>
    </lineage>
</organism>
<dbReference type="EMBL" id="AGNL01010893">
    <property type="protein sequence ID" value="EJK68745.1"/>
    <property type="molecule type" value="Genomic_DNA"/>
</dbReference>
<comment type="caution">
    <text evidence="2">The sequence shown here is derived from an EMBL/GenBank/DDBJ whole genome shotgun (WGS) entry which is preliminary data.</text>
</comment>